<feature type="domain" description="Microcystin LR degradation protein MlrC N-terminal" evidence="3">
    <location>
        <begin position="6"/>
        <end position="298"/>
    </location>
</feature>
<dbReference type="RefSeq" id="WP_354150233.1">
    <property type="nucleotide sequence ID" value="NZ_JBEPMN010000002.1"/>
</dbReference>
<evidence type="ECO:0000313" key="5">
    <source>
        <dbReference type="Proteomes" id="UP001549143"/>
    </source>
</evidence>
<organism evidence="4 5">
    <name type="scientific">Aquamicrobium ahrensii</name>
    <dbReference type="NCBI Taxonomy" id="469551"/>
    <lineage>
        <taxon>Bacteria</taxon>
        <taxon>Pseudomonadati</taxon>
        <taxon>Pseudomonadota</taxon>
        <taxon>Alphaproteobacteria</taxon>
        <taxon>Hyphomicrobiales</taxon>
        <taxon>Phyllobacteriaceae</taxon>
        <taxon>Aquamicrobium</taxon>
    </lineage>
</organism>
<keyword evidence="1" id="KW-0479">Metal-binding</keyword>
<keyword evidence="5" id="KW-1185">Reference proteome</keyword>
<evidence type="ECO:0000256" key="1">
    <source>
        <dbReference type="PIRNR" id="PIRNR012702"/>
    </source>
</evidence>
<keyword evidence="1" id="KW-0482">Metalloprotease</keyword>
<protein>
    <recommendedName>
        <fullName evidence="1">Microcystinase C</fullName>
        <shortName evidence="1">MlrC</shortName>
    </recommendedName>
</protein>
<keyword evidence="1" id="KW-0378">Hydrolase</keyword>
<dbReference type="InterPro" id="IPR009197">
    <property type="entry name" value="MlrC"/>
</dbReference>
<keyword evidence="1" id="KW-0645">Protease</keyword>
<comment type="caution">
    <text evidence="4">The sequence shown here is derived from an EMBL/GenBank/DDBJ whole genome shotgun (WGS) entry which is preliminary data.</text>
</comment>
<comment type="similarity">
    <text evidence="1">Belongs to the peptidase M81 family.</text>
</comment>
<dbReference type="InterPro" id="IPR015995">
    <property type="entry name" value="MlrC_N"/>
</dbReference>
<dbReference type="PIRSF" id="PIRSF012702">
    <property type="entry name" value="UCP012702"/>
    <property type="match status" value="1"/>
</dbReference>
<evidence type="ECO:0000259" key="2">
    <source>
        <dbReference type="Pfam" id="PF07171"/>
    </source>
</evidence>
<comment type="function">
    <text evidence="1">Involved in peptidolytic degradation of cyclic heptapeptide hepatotoxin microcystin (MC).</text>
</comment>
<name>A0ABV2KIB0_9HYPH</name>
<dbReference type="Pfam" id="PF07364">
    <property type="entry name" value="DUF1485"/>
    <property type="match status" value="1"/>
</dbReference>
<comment type="cofactor">
    <cofactor evidence="1">
        <name>Zn(2+)</name>
        <dbReference type="ChEBI" id="CHEBI:29105"/>
    </cofactor>
    <text evidence="1">Binds 1 zinc ion per subunit.</text>
</comment>
<evidence type="ECO:0000313" key="4">
    <source>
        <dbReference type="EMBL" id="MET3660325.1"/>
    </source>
</evidence>
<dbReference type="InterPro" id="IPR010799">
    <property type="entry name" value="MlrC_C"/>
</dbReference>
<dbReference type="Pfam" id="PF07171">
    <property type="entry name" value="MlrC_C"/>
    <property type="match status" value="1"/>
</dbReference>
<accession>A0ABV2KIB0</accession>
<reference evidence="4 5" key="1">
    <citation type="submission" date="2024-06" db="EMBL/GenBank/DDBJ databases">
        <title>Genomic Encyclopedia of Type Strains, Phase IV (KMG-IV): sequencing the most valuable type-strain genomes for metagenomic binning, comparative biology and taxonomic classification.</title>
        <authorList>
            <person name="Goeker M."/>
        </authorList>
    </citation>
    <scope>NUCLEOTIDE SEQUENCE [LARGE SCALE GENOMIC DNA]</scope>
    <source>
        <strain evidence="4 5">DSM 19730</strain>
    </source>
</reference>
<proteinExistence type="inferred from homology"/>
<dbReference type="Proteomes" id="UP001549143">
    <property type="component" value="Unassembled WGS sequence"/>
</dbReference>
<feature type="domain" description="Microcystin LR degradation protein MlrC C-terminal" evidence="2">
    <location>
        <begin position="313"/>
        <end position="490"/>
    </location>
</feature>
<sequence length="498" mass="53392">MNAVRRLAIARVWHEANAFSPVPTGLDRFRMREWQCGPDARDAYQDTATEMGAVVSFLQAREDWDGVFLRCTSAPPGGPVEQAGLNAIFDEIIAGLADGPWDGVYISLHGAISGTEDPGPDHTLLRRVRDAVGPHVPVAVSFDMHACLDPRIGECADIVVGYKSYPHIDMAQTAAKALALLDRMARGTESFRSLVLPVPMLPPSHSMRTAIEPMGSLVRLAAETEAAQGFGDITMFGGFAYADTPWTGASVTVCYPDSGEQAHGLALASAQKLAVGMKRRHKEFLPCLPDAAQGLRQARQLLAEGRRWPVAILENADNPLSGGAGDTPALFRALVEMNPEFPALFASFCDPDLVALAHEAGVGATLDTRLGGRLTDAFGPPVSFRGEIVLLTDGRFVNTGPMEHGRTEATGRTAVLRNGNITVVIAETAQSVNDPAWCALHGFDLTRIALFCTKAKNHFRAGFGELCEAIIDVDTPGPAPADLTLLPYRHVSPAFLRP</sequence>
<evidence type="ECO:0000259" key="3">
    <source>
        <dbReference type="Pfam" id="PF07364"/>
    </source>
</evidence>
<dbReference type="EMBL" id="JBEPMN010000002">
    <property type="protein sequence ID" value="MET3660325.1"/>
    <property type="molecule type" value="Genomic_DNA"/>
</dbReference>
<gene>
    <name evidence="4" type="ORF">ABID44_000639</name>
</gene>